<dbReference type="PANTHER" id="PTHR13473">
    <property type="entry name" value="MITOCHONDRIAL RIBOSOMAL PROTEIN L48"/>
    <property type="match status" value="1"/>
</dbReference>
<dbReference type="EMBL" id="JARGDH010000005">
    <property type="protein sequence ID" value="KAL0267527.1"/>
    <property type="molecule type" value="Genomic_DNA"/>
</dbReference>
<evidence type="ECO:0000256" key="2">
    <source>
        <dbReference type="ARBA" id="ARBA00023274"/>
    </source>
</evidence>
<reference evidence="4" key="1">
    <citation type="journal article" date="2024" name="Gigascience">
        <title>Chromosome-level genome of the poultry shaft louse Menopon gallinae provides insight into the host-switching and adaptive evolution of parasitic lice.</title>
        <authorList>
            <person name="Xu Y."/>
            <person name="Ma L."/>
            <person name="Liu S."/>
            <person name="Liang Y."/>
            <person name="Liu Q."/>
            <person name="He Z."/>
            <person name="Tian L."/>
            <person name="Duan Y."/>
            <person name="Cai W."/>
            <person name="Li H."/>
            <person name="Song F."/>
        </authorList>
    </citation>
    <scope>NUCLEOTIDE SEQUENCE</scope>
    <source>
        <strain evidence="4">Cailab_2023a</strain>
    </source>
</reference>
<comment type="caution">
    <text evidence="4">The sequence shown here is derived from an EMBL/GenBank/DDBJ whole genome shotgun (WGS) entry which is preliminary data.</text>
</comment>
<dbReference type="Pfam" id="PF00338">
    <property type="entry name" value="Ribosomal_S10"/>
    <property type="match status" value="1"/>
</dbReference>
<sequence>MLLSRSLCRLGHGVLGRRMVSSVENTSAVSVPKPKKKATRNPFEPEYLEAARSEIPEYQPINIQIKGFDFVVLQKFQSRIHKIAYMMGLRVTDSWAQECQLLNVVTFKPNSELVDNEYAMKKYERNVQVSDALAYEIPVLIDIILSACPPGVSISVHNHEEHHFENRFVPEMRVLELQDQLDELAEKEKEIK</sequence>
<dbReference type="InterPro" id="IPR036838">
    <property type="entry name" value="Ribosomal_uS10_dom_sf"/>
</dbReference>
<feature type="domain" description="Small ribosomal subunit protein uS10" evidence="3">
    <location>
        <begin position="62"/>
        <end position="157"/>
    </location>
</feature>
<evidence type="ECO:0000313" key="4">
    <source>
        <dbReference type="EMBL" id="KAL0267527.1"/>
    </source>
</evidence>
<dbReference type="GO" id="GO:0005761">
    <property type="term" value="C:mitochondrial ribosome"/>
    <property type="evidence" value="ECO:0007669"/>
    <property type="project" value="InterPro"/>
</dbReference>
<keyword evidence="1" id="KW-0689">Ribosomal protein</keyword>
<evidence type="ECO:0000259" key="3">
    <source>
        <dbReference type="SMART" id="SM01403"/>
    </source>
</evidence>
<keyword evidence="2" id="KW-0687">Ribonucleoprotein</keyword>
<proteinExistence type="predicted"/>
<dbReference type="InterPro" id="IPR027486">
    <property type="entry name" value="Ribosomal_uS10_dom"/>
</dbReference>
<dbReference type="PANTHER" id="PTHR13473:SF0">
    <property type="entry name" value="LARGE RIBOSOMAL SUBUNIT PROTEIN ML48"/>
    <property type="match status" value="1"/>
</dbReference>
<organism evidence="4">
    <name type="scientific">Menopon gallinae</name>
    <name type="common">poultry shaft louse</name>
    <dbReference type="NCBI Taxonomy" id="328185"/>
    <lineage>
        <taxon>Eukaryota</taxon>
        <taxon>Metazoa</taxon>
        <taxon>Ecdysozoa</taxon>
        <taxon>Arthropoda</taxon>
        <taxon>Hexapoda</taxon>
        <taxon>Insecta</taxon>
        <taxon>Pterygota</taxon>
        <taxon>Neoptera</taxon>
        <taxon>Paraneoptera</taxon>
        <taxon>Psocodea</taxon>
        <taxon>Troctomorpha</taxon>
        <taxon>Phthiraptera</taxon>
        <taxon>Amblycera</taxon>
        <taxon>Menoponidae</taxon>
        <taxon>Menopon</taxon>
    </lineage>
</organism>
<dbReference type="SUPFAM" id="SSF54999">
    <property type="entry name" value="Ribosomal protein S10"/>
    <property type="match status" value="1"/>
</dbReference>
<gene>
    <name evidence="4" type="ORF">PYX00_009773</name>
</gene>
<name>A0AAW2HCH7_9NEOP</name>
<dbReference type="InterPro" id="IPR027487">
    <property type="entry name" value="Ribosomal_mL48"/>
</dbReference>
<dbReference type="SMART" id="SM01403">
    <property type="entry name" value="Ribosomal_S10"/>
    <property type="match status" value="1"/>
</dbReference>
<protein>
    <recommendedName>
        <fullName evidence="3">Small ribosomal subunit protein uS10 domain-containing protein</fullName>
    </recommendedName>
</protein>
<accession>A0AAW2HCH7</accession>
<evidence type="ECO:0000256" key="1">
    <source>
        <dbReference type="ARBA" id="ARBA00022980"/>
    </source>
</evidence>
<dbReference type="GO" id="GO:1990904">
    <property type="term" value="C:ribonucleoprotein complex"/>
    <property type="evidence" value="ECO:0007669"/>
    <property type="project" value="UniProtKB-KW"/>
</dbReference>
<dbReference type="AlphaFoldDB" id="A0AAW2HCH7"/>